<organism evidence="2 3">
    <name type="scientific">Actinomadura spongiicola</name>
    <dbReference type="NCBI Taxonomy" id="2303421"/>
    <lineage>
        <taxon>Bacteria</taxon>
        <taxon>Bacillati</taxon>
        <taxon>Actinomycetota</taxon>
        <taxon>Actinomycetes</taxon>
        <taxon>Streptosporangiales</taxon>
        <taxon>Thermomonosporaceae</taxon>
        <taxon>Actinomadura</taxon>
    </lineage>
</organism>
<keyword evidence="3" id="KW-1185">Reference proteome</keyword>
<evidence type="ECO:0000256" key="1">
    <source>
        <dbReference type="SAM" id="MobiDB-lite"/>
    </source>
</evidence>
<name>A0A372GM32_9ACTN</name>
<feature type="compositionally biased region" description="Polar residues" evidence="1">
    <location>
        <begin position="82"/>
        <end position="97"/>
    </location>
</feature>
<proteinExistence type="predicted"/>
<sequence length="97" mass="10408">MVTTPFTAEPTGLGGVGDAANFLMDDAFPHESTLPWNSLEGNRQTLETGFTVTPEASDKPLGDRFDDEQQNHTGGHGVHDSGTFQDSSLFLTSVPQQ</sequence>
<dbReference type="Proteomes" id="UP000262882">
    <property type="component" value="Unassembled WGS sequence"/>
</dbReference>
<comment type="caution">
    <text evidence="2">The sequence shown here is derived from an EMBL/GenBank/DDBJ whole genome shotgun (WGS) entry which is preliminary data.</text>
</comment>
<evidence type="ECO:0000313" key="2">
    <source>
        <dbReference type="EMBL" id="RFS86232.1"/>
    </source>
</evidence>
<evidence type="ECO:0000313" key="3">
    <source>
        <dbReference type="Proteomes" id="UP000262882"/>
    </source>
</evidence>
<feature type="compositionally biased region" description="Basic and acidic residues" evidence="1">
    <location>
        <begin position="56"/>
        <end position="70"/>
    </location>
</feature>
<protein>
    <submittedName>
        <fullName evidence="2">Uncharacterized protein</fullName>
    </submittedName>
</protein>
<reference evidence="2 3" key="1">
    <citation type="submission" date="2018-08" db="EMBL/GenBank/DDBJ databases">
        <title>Actinomadura spongicola sp. nov., isolated from marine sponge Leucetta chagosensis.</title>
        <authorList>
            <person name="Li L."/>
            <person name="Lin H.W."/>
        </authorList>
    </citation>
    <scope>NUCLEOTIDE SEQUENCE [LARGE SCALE GENOMIC DNA]</scope>
    <source>
        <strain evidence="2 3">LHW52907</strain>
    </source>
</reference>
<accession>A0A372GM32</accession>
<dbReference type="EMBL" id="QVNQ01000002">
    <property type="protein sequence ID" value="RFS86232.1"/>
    <property type="molecule type" value="Genomic_DNA"/>
</dbReference>
<feature type="region of interest" description="Disordered" evidence="1">
    <location>
        <begin position="53"/>
        <end position="97"/>
    </location>
</feature>
<gene>
    <name evidence="2" type="ORF">D0T12_06345</name>
</gene>
<dbReference type="AlphaFoldDB" id="A0A372GM32"/>